<accession>A0A7G5GUD5</accession>
<protein>
    <submittedName>
        <fullName evidence="3">Uncharacterized protein</fullName>
    </submittedName>
</protein>
<organism evidence="3 4">
    <name type="scientific">Spirosoma foliorum</name>
    <dbReference type="NCBI Taxonomy" id="2710596"/>
    <lineage>
        <taxon>Bacteria</taxon>
        <taxon>Pseudomonadati</taxon>
        <taxon>Bacteroidota</taxon>
        <taxon>Cytophagia</taxon>
        <taxon>Cytophagales</taxon>
        <taxon>Cytophagaceae</taxon>
        <taxon>Spirosoma</taxon>
    </lineage>
</organism>
<dbReference type="RefSeq" id="WP_182459783.1">
    <property type="nucleotide sequence ID" value="NZ_CP059732.1"/>
</dbReference>
<reference evidence="3 4" key="1">
    <citation type="submission" date="2020-07" db="EMBL/GenBank/DDBJ databases">
        <title>Spirosoma foliorum sp. nov., isolated from the leaves on the Nejang mountain Korea, Republic of.</title>
        <authorList>
            <person name="Ho H."/>
            <person name="Lee Y.-J."/>
            <person name="Nurcahyanto D.-A."/>
            <person name="Kim S.-G."/>
        </authorList>
    </citation>
    <scope>NUCLEOTIDE SEQUENCE [LARGE SCALE GENOMIC DNA]</scope>
    <source>
        <strain evidence="3 4">PL0136</strain>
    </source>
</reference>
<dbReference type="EMBL" id="CP059732">
    <property type="protein sequence ID" value="QMW02477.1"/>
    <property type="molecule type" value="Genomic_DNA"/>
</dbReference>
<evidence type="ECO:0000313" key="4">
    <source>
        <dbReference type="Proteomes" id="UP000515369"/>
    </source>
</evidence>
<dbReference type="Pfam" id="PF19898">
    <property type="entry name" value="DUF6371"/>
    <property type="match status" value="1"/>
</dbReference>
<feature type="domain" description="DUF6371" evidence="1">
    <location>
        <begin position="130"/>
        <end position="301"/>
    </location>
</feature>
<name>A0A7G5GUD5_9BACT</name>
<dbReference type="KEGG" id="sfol:H3H32_31975"/>
<dbReference type="Pfam" id="PF21957">
    <property type="entry name" value="Zn_ribbon_16"/>
    <property type="match status" value="1"/>
</dbReference>
<proteinExistence type="predicted"/>
<dbReference type="InterPro" id="IPR045951">
    <property type="entry name" value="DUF6371"/>
</dbReference>
<dbReference type="Proteomes" id="UP000515369">
    <property type="component" value="Chromosome"/>
</dbReference>
<dbReference type="InterPro" id="IPR047731">
    <property type="entry name" value="Zinc_ribbon_put"/>
</dbReference>
<dbReference type="AlphaFoldDB" id="A0A7G5GUD5"/>
<evidence type="ECO:0000313" key="3">
    <source>
        <dbReference type="EMBL" id="QMW02477.1"/>
    </source>
</evidence>
<gene>
    <name evidence="3" type="ORF">H3H32_31975</name>
</gene>
<sequence>MVTSALRYQLPKKAVKSDCPDCGPKHRRTLSRYVDTRTNEPLPEPYGRCDRESNCGYHLSPYYKGASGISYADHVYEQWKVDNSTDLRPVGSSISKYRAHSMNNPQPKVAPIHCIPNDVFASTVGLYERNQLAILLQEHFGAKVSQELLSRFQIGTSAYWPGACVFWLKDERGRIRGGQVVLFDSTGHTAKRTGPDGKSKRCTSWVHTALATRYDQNKLPRPAWLTDYIDNANKFPIPFGLNQLLMAEKGQAVAIVESPKTAIICTPYFPEFIWMAIGGLSYLNSERLSPLRARKLVLFPDASAEGRAFEQWWNRAEQLRGQGFSVTVSDYLEKLATDEEKLAGLDLADYLLEQWKGYPPDWDTTEKGVDQSTGSAQ</sequence>
<dbReference type="NCBIfam" id="NF040506">
    <property type="entry name" value="PG0870_Nterm"/>
    <property type="match status" value="1"/>
</dbReference>
<keyword evidence="4" id="KW-1185">Reference proteome</keyword>
<feature type="domain" description="Zinc beta-ribbon finger putative" evidence="2">
    <location>
        <begin position="7"/>
        <end position="62"/>
    </location>
</feature>
<evidence type="ECO:0000259" key="2">
    <source>
        <dbReference type="Pfam" id="PF21957"/>
    </source>
</evidence>
<evidence type="ECO:0000259" key="1">
    <source>
        <dbReference type="Pfam" id="PF19898"/>
    </source>
</evidence>